<reference evidence="3" key="1">
    <citation type="journal article" date="2019" name="Int. J. Syst. Evol. Microbiol.">
        <title>The Global Catalogue of Microorganisms (GCM) 10K type strain sequencing project: providing services to taxonomists for standard genome sequencing and annotation.</title>
        <authorList>
            <consortium name="The Broad Institute Genomics Platform"/>
            <consortium name="The Broad Institute Genome Sequencing Center for Infectious Disease"/>
            <person name="Wu L."/>
            <person name="Ma J."/>
        </authorList>
    </citation>
    <scope>NUCLEOTIDE SEQUENCE [LARGE SCALE GENOMIC DNA]</scope>
    <source>
        <strain evidence="3">JCM 16601</strain>
    </source>
</reference>
<evidence type="ECO:0000259" key="1">
    <source>
        <dbReference type="Pfam" id="PF22818"/>
    </source>
</evidence>
<organism evidence="2 3">
    <name type="scientific">Mucilaginibacter dorajii</name>
    <dbReference type="NCBI Taxonomy" id="692994"/>
    <lineage>
        <taxon>Bacteria</taxon>
        <taxon>Pseudomonadati</taxon>
        <taxon>Bacteroidota</taxon>
        <taxon>Sphingobacteriia</taxon>
        <taxon>Sphingobacteriales</taxon>
        <taxon>Sphingobacteriaceae</taxon>
        <taxon>Mucilaginibacter</taxon>
    </lineage>
</organism>
<keyword evidence="3" id="KW-1185">Reference proteome</keyword>
<dbReference type="RefSeq" id="WP_259094663.1">
    <property type="nucleotide sequence ID" value="NZ_BAAAZC010000005.1"/>
</dbReference>
<gene>
    <name evidence="2" type="ORF">GCM10022210_05610</name>
</gene>
<comment type="caution">
    <text evidence="2">The sequence shown here is derived from an EMBL/GenBank/DDBJ whole genome shotgun (WGS) entry which is preliminary data.</text>
</comment>
<dbReference type="InterPro" id="IPR029069">
    <property type="entry name" value="HotDog_dom_sf"/>
</dbReference>
<protein>
    <submittedName>
        <fullName evidence="2">3-hydroxyacyl-ACP dehydratase</fullName>
    </submittedName>
</protein>
<dbReference type="InterPro" id="IPR054545">
    <property type="entry name" value="ApeI-like"/>
</dbReference>
<feature type="domain" description="ApeI dehydratase-like" evidence="1">
    <location>
        <begin position="15"/>
        <end position="88"/>
    </location>
</feature>
<accession>A0ABP7P746</accession>
<dbReference type="Gene3D" id="3.10.129.10">
    <property type="entry name" value="Hotdog Thioesterase"/>
    <property type="match status" value="1"/>
</dbReference>
<name>A0ABP7P746_9SPHI</name>
<sequence length="121" mass="13438">MLQETFFQYTQPQTDGSVATTTITLNAAHQIFEGHFPGQPVVPGVCMMQMVKEVLESVIGAKTKLLKAVDMKFLAILNPLVNRTANMQITYAVNEFDAINVTAVIQHDTSTFLKFKGVFKK</sequence>
<dbReference type="Proteomes" id="UP001500742">
    <property type="component" value="Unassembled WGS sequence"/>
</dbReference>
<proteinExistence type="predicted"/>
<dbReference type="SUPFAM" id="SSF54637">
    <property type="entry name" value="Thioesterase/thiol ester dehydrase-isomerase"/>
    <property type="match status" value="1"/>
</dbReference>
<evidence type="ECO:0000313" key="2">
    <source>
        <dbReference type="EMBL" id="GAA3960725.1"/>
    </source>
</evidence>
<evidence type="ECO:0000313" key="3">
    <source>
        <dbReference type="Proteomes" id="UP001500742"/>
    </source>
</evidence>
<dbReference type="EMBL" id="BAAAZC010000005">
    <property type="protein sequence ID" value="GAA3960725.1"/>
    <property type="molecule type" value="Genomic_DNA"/>
</dbReference>
<dbReference type="Pfam" id="PF22818">
    <property type="entry name" value="ApeI-like"/>
    <property type="match status" value="1"/>
</dbReference>